<organism evidence="2 3">
    <name type="scientific">Oryza meyeriana var. granulata</name>
    <dbReference type="NCBI Taxonomy" id="110450"/>
    <lineage>
        <taxon>Eukaryota</taxon>
        <taxon>Viridiplantae</taxon>
        <taxon>Streptophyta</taxon>
        <taxon>Embryophyta</taxon>
        <taxon>Tracheophyta</taxon>
        <taxon>Spermatophyta</taxon>
        <taxon>Magnoliopsida</taxon>
        <taxon>Liliopsida</taxon>
        <taxon>Poales</taxon>
        <taxon>Poaceae</taxon>
        <taxon>BOP clade</taxon>
        <taxon>Oryzoideae</taxon>
        <taxon>Oryzeae</taxon>
        <taxon>Oryzinae</taxon>
        <taxon>Oryza</taxon>
        <taxon>Oryza meyeriana</taxon>
    </lineage>
</organism>
<feature type="region of interest" description="Disordered" evidence="1">
    <location>
        <begin position="42"/>
        <end position="62"/>
    </location>
</feature>
<comment type="caution">
    <text evidence="2">The sequence shown here is derived from an EMBL/GenBank/DDBJ whole genome shotgun (WGS) entry which is preliminary data.</text>
</comment>
<dbReference type="Proteomes" id="UP000479710">
    <property type="component" value="Unassembled WGS sequence"/>
</dbReference>
<sequence length="62" mass="6052">MDRLGCGGLGGKGGEGKELGQKLACERGHGAGWNMAGVAQERRAEGGGLASEAAAHAEGSGE</sequence>
<dbReference type="AlphaFoldDB" id="A0A6G1EM33"/>
<evidence type="ECO:0000313" key="3">
    <source>
        <dbReference type="Proteomes" id="UP000479710"/>
    </source>
</evidence>
<name>A0A6G1EM33_9ORYZ</name>
<evidence type="ECO:0000313" key="2">
    <source>
        <dbReference type="EMBL" id="KAF0925333.1"/>
    </source>
</evidence>
<feature type="compositionally biased region" description="Low complexity" evidence="1">
    <location>
        <begin position="50"/>
        <end position="62"/>
    </location>
</feature>
<protein>
    <submittedName>
        <fullName evidence="2">Uncharacterized protein</fullName>
    </submittedName>
</protein>
<reference evidence="2 3" key="1">
    <citation type="submission" date="2019-11" db="EMBL/GenBank/DDBJ databases">
        <title>Whole genome sequence of Oryza granulata.</title>
        <authorList>
            <person name="Li W."/>
        </authorList>
    </citation>
    <scope>NUCLEOTIDE SEQUENCE [LARGE SCALE GENOMIC DNA]</scope>
    <source>
        <strain evidence="3">cv. Menghai</strain>
        <tissue evidence="2">Leaf</tissue>
    </source>
</reference>
<proteinExistence type="predicted"/>
<accession>A0A6G1EM33</accession>
<gene>
    <name evidence="2" type="ORF">E2562_016025</name>
</gene>
<dbReference type="EMBL" id="SPHZ02000003">
    <property type="protein sequence ID" value="KAF0925333.1"/>
    <property type="molecule type" value="Genomic_DNA"/>
</dbReference>
<keyword evidence="3" id="KW-1185">Reference proteome</keyword>
<evidence type="ECO:0000256" key="1">
    <source>
        <dbReference type="SAM" id="MobiDB-lite"/>
    </source>
</evidence>